<feature type="transmembrane region" description="Helical" evidence="1">
    <location>
        <begin position="146"/>
        <end position="166"/>
    </location>
</feature>
<evidence type="ECO:0000256" key="1">
    <source>
        <dbReference type="SAM" id="Phobius"/>
    </source>
</evidence>
<feature type="transmembrane region" description="Helical" evidence="1">
    <location>
        <begin position="45"/>
        <end position="61"/>
    </location>
</feature>
<sequence>MGTSTVPRAITVMGTESAHLEPSVRLHGRRRGLSLQRLMRARPRLFLAGLVAVLVGLFMPAEVATHVVTRGLIVWNTGSTLYVLLAGVMMMRSDQAHMHGRAQHQDDGQLFIMVMVFVSALASLGAIAFELAVVKDMHGVLKTVHIALAGYTVLASWAFIQVMFALHYAHEYYAAVQCGQPGGLLFPTASGGADELPDYGDFFYFAAVIGTSGQTADVSFTAKHLRRIGTLHCILAYLFNTTVLALLINIGAGLF</sequence>
<reference evidence="2 3" key="1">
    <citation type="submission" date="2022-10" db="EMBL/GenBank/DDBJ databases">
        <title>paucibacter sp. hw8 Genome sequencing.</title>
        <authorList>
            <person name="Park S."/>
        </authorList>
    </citation>
    <scope>NUCLEOTIDE SEQUENCE [LARGE SCALE GENOMIC DNA]</scope>
    <source>
        <strain evidence="3">hw8</strain>
    </source>
</reference>
<dbReference type="Proteomes" id="UP001219862">
    <property type="component" value="Unassembled WGS sequence"/>
</dbReference>
<keyword evidence="1" id="KW-1133">Transmembrane helix</keyword>
<dbReference type="RefSeq" id="WP_273595842.1">
    <property type="nucleotide sequence ID" value="NZ_JAQQXS010000004.1"/>
</dbReference>
<evidence type="ECO:0000313" key="2">
    <source>
        <dbReference type="EMBL" id="MDC8784724.1"/>
    </source>
</evidence>
<dbReference type="EMBL" id="JAQQXS010000004">
    <property type="protein sequence ID" value="MDC8784724.1"/>
    <property type="molecule type" value="Genomic_DNA"/>
</dbReference>
<gene>
    <name evidence="2" type="ORF">PRZ01_05920</name>
</gene>
<proteinExistence type="predicted"/>
<feature type="transmembrane region" description="Helical" evidence="1">
    <location>
        <begin position="234"/>
        <end position="254"/>
    </location>
</feature>
<comment type="caution">
    <text evidence="2">The sequence shown here is derived from an EMBL/GenBank/DDBJ whole genome shotgun (WGS) entry which is preliminary data.</text>
</comment>
<name>A0ABT5KP79_9BURK</name>
<keyword evidence="1" id="KW-0472">Membrane</keyword>
<protein>
    <submittedName>
        <fullName evidence="2">DUF1345 domain-containing protein</fullName>
    </submittedName>
</protein>
<evidence type="ECO:0000313" key="3">
    <source>
        <dbReference type="Proteomes" id="UP001219862"/>
    </source>
</evidence>
<dbReference type="InterPro" id="IPR009781">
    <property type="entry name" value="DUF1345"/>
</dbReference>
<feature type="transmembrane region" description="Helical" evidence="1">
    <location>
        <begin position="110"/>
        <end position="134"/>
    </location>
</feature>
<feature type="transmembrane region" description="Helical" evidence="1">
    <location>
        <begin position="73"/>
        <end position="90"/>
    </location>
</feature>
<keyword evidence="1" id="KW-0812">Transmembrane</keyword>
<organism evidence="2 3">
    <name type="scientific">Roseateles koreensis</name>
    <dbReference type="NCBI Taxonomy" id="2987526"/>
    <lineage>
        <taxon>Bacteria</taxon>
        <taxon>Pseudomonadati</taxon>
        <taxon>Pseudomonadota</taxon>
        <taxon>Betaproteobacteria</taxon>
        <taxon>Burkholderiales</taxon>
        <taxon>Sphaerotilaceae</taxon>
        <taxon>Roseateles</taxon>
    </lineage>
</organism>
<keyword evidence="3" id="KW-1185">Reference proteome</keyword>
<dbReference type="Pfam" id="PF07077">
    <property type="entry name" value="DUF1345"/>
    <property type="match status" value="1"/>
</dbReference>
<accession>A0ABT5KP79</accession>